<accession>A0AAV4VN97</accession>
<dbReference type="AlphaFoldDB" id="A0AAV4VN97"/>
<proteinExistence type="predicted"/>
<comment type="caution">
    <text evidence="2">The sequence shown here is derived from an EMBL/GenBank/DDBJ whole genome shotgun (WGS) entry which is preliminary data.</text>
</comment>
<feature type="transmembrane region" description="Helical" evidence="1">
    <location>
        <begin position="63"/>
        <end position="82"/>
    </location>
</feature>
<keyword evidence="1" id="KW-0812">Transmembrane</keyword>
<protein>
    <submittedName>
        <fullName evidence="2">Uncharacterized protein</fullName>
    </submittedName>
</protein>
<dbReference type="Proteomes" id="UP001054837">
    <property type="component" value="Unassembled WGS sequence"/>
</dbReference>
<name>A0AAV4VN97_9ARAC</name>
<keyword evidence="3" id="KW-1185">Reference proteome</keyword>
<organism evidence="2 3">
    <name type="scientific">Caerostris darwini</name>
    <dbReference type="NCBI Taxonomy" id="1538125"/>
    <lineage>
        <taxon>Eukaryota</taxon>
        <taxon>Metazoa</taxon>
        <taxon>Ecdysozoa</taxon>
        <taxon>Arthropoda</taxon>
        <taxon>Chelicerata</taxon>
        <taxon>Arachnida</taxon>
        <taxon>Araneae</taxon>
        <taxon>Araneomorphae</taxon>
        <taxon>Entelegynae</taxon>
        <taxon>Araneoidea</taxon>
        <taxon>Araneidae</taxon>
        <taxon>Caerostris</taxon>
    </lineage>
</organism>
<gene>
    <name evidence="2" type="ORF">CDAR_217951</name>
</gene>
<evidence type="ECO:0000313" key="2">
    <source>
        <dbReference type="EMBL" id="GIY71390.1"/>
    </source>
</evidence>
<keyword evidence="1" id="KW-1133">Transmembrane helix</keyword>
<sequence length="87" mass="9831">MAVQHDMRPERAPTHRSTAEIVVPDRIHRDAKLKVSNLSARKPFVIPNFWNSAHLFPVDTQTLSAGIALTALPLFVCVRSIIRYVKL</sequence>
<reference evidence="2 3" key="1">
    <citation type="submission" date="2021-06" db="EMBL/GenBank/DDBJ databases">
        <title>Caerostris darwini draft genome.</title>
        <authorList>
            <person name="Kono N."/>
            <person name="Arakawa K."/>
        </authorList>
    </citation>
    <scope>NUCLEOTIDE SEQUENCE [LARGE SCALE GENOMIC DNA]</scope>
</reference>
<evidence type="ECO:0000256" key="1">
    <source>
        <dbReference type="SAM" id="Phobius"/>
    </source>
</evidence>
<keyword evidence="1" id="KW-0472">Membrane</keyword>
<evidence type="ECO:0000313" key="3">
    <source>
        <dbReference type="Proteomes" id="UP001054837"/>
    </source>
</evidence>
<dbReference type="EMBL" id="BPLQ01013324">
    <property type="protein sequence ID" value="GIY71390.1"/>
    <property type="molecule type" value="Genomic_DNA"/>
</dbReference>